<dbReference type="InterPro" id="IPR055344">
    <property type="entry name" value="SecD_SecF_C_bact"/>
</dbReference>
<dbReference type="EMBL" id="FO203512">
    <property type="protein sequence ID" value="CCK77085.1"/>
    <property type="molecule type" value="Genomic_DNA"/>
</dbReference>
<dbReference type="Gene3D" id="3.30.1360.200">
    <property type="match status" value="1"/>
</dbReference>
<dbReference type="Pfam" id="PF02355">
    <property type="entry name" value="SecD_SecF_C"/>
    <property type="match status" value="1"/>
</dbReference>
<dbReference type="Gene3D" id="3.30.70.3400">
    <property type="match status" value="2"/>
</dbReference>
<reference evidence="16 17" key="1">
    <citation type="journal article" date="2013" name="Nat. Commun.">
        <title>Genome sequence and functional genomic analysis of the oil-degrading bacterium Oleispira antarctica.</title>
        <authorList>
            <person name="Kube M."/>
            <person name="Chernikova T.N."/>
            <person name="Al-Ramahi Y."/>
            <person name="Beloqui A."/>
            <person name="Lopez-Cortez N."/>
            <person name="Guazzaroni M.E."/>
            <person name="Heipieper H.J."/>
            <person name="Klages S."/>
            <person name="Kotsyurbenko O.R."/>
            <person name="Langer I."/>
            <person name="Nechitaylo T.Y."/>
            <person name="Lunsdorf H."/>
            <person name="Fernandez M."/>
            <person name="Juarez S."/>
            <person name="Ciordia S."/>
            <person name="Singer A."/>
            <person name="Kagan O."/>
            <person name="Egorova O."/>
            <person name="Petit P.A."/>
            <person name="Stogios P."/>
            <person name="Kim Y."/>
            <person name="Tchigvintsev A."/>
            <person name="Flick R."/>
            <person name="Denaro R."/>
            <person name="Genovese M."/>
            <person name="Albar J.P."/>
            <person name="Reva O.N."/>
            <person name="Martinez-Gomariz M."/>
            <person name="Tran H."/>
            <person name="Ferrer M."/>
            <person name="Savchenko A."/>
            <person name="Yakunin A.F."/>
            <person name="Yakimov M.M."/>
            <person name="Golyshina O.V."/>
            <person name="Reinhardt R."/>
            <person name="Golyshin P.N."/>
        </authorList>
    </citation>
    <scope>NUCLEOTIDE SEQUENCE [LARGE SCALE GENOMIC DNA]</scope>
</reference>
<feature type="domain" description="SecDF P1 head subdomain" evidence="15">
    <location>
        <begin position="304"/>
        <end position="431"/>
    </location>
</feature>
<comment type="caution">
    <text evidence="11">Lacks conserved residue(s) required for the propagation of feature annotation.</text>
</comment>
<feature type="transmembrane region" description="Helical" evidence="11">
    <location>
        <begin position="453"/>
        <end position="472"/>
    </location>
</feature>
<evidence type="ECO:0000256" key="2">
    <source>
        <dbReference type="ARBA" id="ARBA00022448"/>
    </source>
</evidence>
<dbReference type="SUPFAM" id="SSF82866">
    <property type="entry name" value="Multidrug efflux transporter AcrB transmembrane domain"/>
    <property type="match status" value="1"/>
</dbReference>
<dbReference type="HAMAP" id="MF_01463_B">
    <property type="entry name" value="SecD_B"/>
    <property type="match status" value="1"/>
</dbReference>
<dbReference type="InterPro" id="IPR054384">
    <property type="entry name" value="SecDF_P1_head"/>
</dbReference>
<dbReference type="NCBIfam" id="TIGR01129">
    <property type="entry name" value="secD"/>
    <property type="match status" value="1"/>
</dbReference>
<organism evidence="16 17">
    <name type="scientific">Oleispira antarctica RB-8</name>
    <dbReference type="NCBI Taxonomy" id="698738"/>
    <lineage>
        <taxon>Bacteria</taxon>
        <taxon>Pseudomonadati</taxon>
        <taxon>Pseudomonadota</taxon>
        <taxon>Gammaproteobacteria</taxon>
        <taxon>Oceanospirillales</taxon>
        <taxon>Oceanospirillaceae</taxon>
        <taxon>Oleispira</taxon>
    </lineage>
</organism>
<dbReference type="PANTHER" id="PTHR30081">
    <property type="entry name" value="PROTEIN-EXPORT MEMBRANE PROTEIN SEC"/>
    <property type="match status" value="1"/>
</dbReference>
<dbReference type="OrthoDB" id="9805019at2"/>
<dbReference type="Pfam" id="PF22599">
    <property type="entry name" value="SecDF_P1_head"/>
    <property type="match status" value="1"/>
</dbReference>
<feature type="transmembrane region" description="Helical" evidence="11">
    <location>
        <begin position="576"/>
        <end position="600"/>
    </location>
</feature>
<dbReference type="NCBIfam" id="TIGR00916">
    <property type="entry name" value="2A0604s01"/>
    <property type="match status" value="1"/>
</dbReference>
<evidence type="ECO:0000313" key="17">
    <source>
        <dbReference type="Proteomes" id="UP000032749"/>
    </source>
</evidence>
<dbReference type="PATRIC" id="fig|698738.3.peg.3023"/>
<evidence type="ECO:0000256" key="4">
    <source>
        <dbReference type="ARBA" id="ARBA00022692"/>
    </source>
</evidence>
<evidence type="ECO:0000256" key="9">
    <source>
        <dbReference type="ARBA" id="ARBA00060774"/>
    </source>
</evidence>
<evidence type="ECO:0000256" key="11">
    <source>
        <dbReference type="HAMAP-Rule" id="MF_01463"/>
    </source>
</evidence>
<dbReference type="InterPro" id="IPR022646">
    <property type="entry name" value="SecD/SecF_CS"/>
</dbReference>
<keyword evidence="5 11" id="KW-0653">Protein transport</keyword>
<comment type="function">
    <text evidence="11">Part of the Sec protein translocase complex. Interacts with the SecYEG preprotein conducting channel. SecDF uses the proton motive force (PMF) to complete protein translocation after the ATP-dependent function of SecA.</text>
</comment>
<keyword evidence="2 11" id="KW-0813">Transport</keyword>
<evidence type="ECO:0000256" key="10">
    <source>
        <dbReference type="ARBA" id="ARBA00068220"/>
    </source>
</evidence>
<feature type="transmembrane region" description="Helical" evidence="11">
    <location>
        <begin position="548"/>
        <end position="570"/>
    </location>
</feature>
<dbReference type="GO" id="GO:0005886">
    <property type="term" value="C:plasma membrane"/>
    <property type="evidence" value="ECO:0007669"/>
    <property type="project" value="UniProtKB-SubCell"/>
</dbReference>
<evidence type="ECO:0000256" key="1">
    <source>
        <dbReference type="ARBA" id="ARBA00004651"/>
    </source>
</evidence>
<dbReference type="Pfam" id="PF13721">
    <property type="entry name" value="SecD-TM1"/>
    <property type="match status" value="1"/>
</dbReference>
<protein>
    <recommendedName>
        <fullName evidence="10 11">Protein translocase subunit SecD</fullName>
    </recommendedName>
</protein>
<evidence type="ECO:0000256" key="5">
    <source>
        <dbReference type="ARBA" id="ARBA00022927"/>
    </source>
</evidence>
<proteinExistence type="inferred from homology"/>
<dbReference type="GO" id="GO:0043952">
    <property type="term" value="P:protein transport by the Sec complex"/>
    <property type="evidence" value="ECO:0007669"/>
    <property type="project" value="UniProtKB-UniRule"/>
</dbReference>
<dbReference type="FunFam" id="1.20.1640.10:FF:000004">
    <property type="entry name" value="Protein translocase subunit SecD"/>
    <property type="match status" value="1"/>
</dbReference>
<dbReference type="Pfam" id="PF21760">
    <property type="entry name" value="SecD_1st"/>
    <property type="match status" value="1"/>
</dbReference>
<comment type="similarity">
    <text evidence="9 11">Belongs to the SecD/SecF family. SecD subfamily.</text>
</comment>
<dbReference type="InterPro" id="IPR027398">
    <property type="entry name" value="SecD-TM"/>
</dbReference>
<keyword evidence="7 11" id="KW-0811">Translocation</keyword>
<keyword evidence="4 11" id="KW-0812">Transmembrane</keyword>
<dbReference type="InterPro" id="IPR005791">
    <property type="entry name" value="SecD"/>
</dbReference>
<feature type="domain" description="SecD export protein N-terminal TM" evidence="13">
    <location>
        <begin position="2"/>
        <end position="104"/>
    </location>
</feature>
<dbReference type="InterPro" id="IPR048634">
    <property type="entry name" value="SecD_SecF_C"/>
</dbReference>
<dbReference type="GO" id="GO:0065002">
    <property type="term" value="P:intracellular protein transmembrane transport"/>
    <property type="evidence" value="ECO:0007669"/>
    <property type="project" value="UniProtKB-UniRule"/>
</dbReference>
<feature type="transmembrane region" description="Helical" evidence="11">
    <location>
        <begin position="505"/>
        <end position="527"/>
    </location>
</feature>
<feature type="transmembrane region" description="Helical" evidence="11">
    <location>
        <begin position="477"/>
        <end position="499"/>
    </location>
</feature>
<evidence type="ECO:0000259" key="15">
    <source>
        <dbReference type="Pfam" id="PF22599"/>
    </source>
</evidence>
<dbReference type="PANTHER" id="PTHR30081:SF1">
    <property type="entry name" value="PROTEIN TRANSLOCASE SUBUNIT SECD"/>
    <property type="match status" value="1"/>
</dbReference>
<keyword evidence="3 11" id="KW-1003">Cell membrane</keyword>
<dbReference type="InterPro" id="IPR048631">
    <property type="entry name" value="SecD_1st"/>
</dbReference>
<evidence type="ECO:0000256" key="6">
    <source>
        <dbReference type="ARBA" id="ARBA00022989"/>
    </source>
</evidence>
<dbReference type="FunFam" id="3.30.1360.200:FF:000001">
    <property type="entry name" value="Protein translocase subunit SecD"/>
    <property type="match status" value="1"/>
</dbReference>
<keyword evidence="6 11" id="KW-1133">Transmembrane helix</keyword>
<feature type="domain" description="Protein export membrane protein SecD/SecF C-terminal" evidence="12">
    <location>
        <begin position="436"/>
        <end position="600"/>
    </location>
</feature>
<dbReference type="InterPro" id="IPR022813">
    <property type="entry name" value="SecD/SecF_arch_bac"/>
</dbReference>
<dbReference type="Pfam" id="PF07549">
    <property type="entry name" value="Sec_GG"/>
    <property type="match status" value="1"/>
</dbReference>
<dbReference type="STRING" id="698738.OLEAN_C29090"/>
<name>R4YQ88_OLEAN</name>
<dbReference type="HOGENOM" id="CLU_007894_4_3_6"/>
<sequence length="633" mass="69877">MLNKYPLWKNILIVLVLALATVYSVPNLYPPDPAIQITPNQAGAELSEYSLEKIRANLKENNIDFFGEEVTGGTVLFRLTDSEQQLPAKDKLQRVLGDEFVVALNRAPTTPQWLLDMGAGPMTLGLDLSGGVHFLMEVDMEGYMKGQMKNYQAEVKRQLREEDIRYRRVTIEDNSLRVSFKSEELQEAGDSFLRRSMTDFRASTETNETFDVIIALTDQKRKDLQNYAVKQNLTTIRNRVNELGVAEPLVQRQGSNRIVVQLPGVQDTATAKKVLGKAANLSFRLEAEPDASRYSSEEYEFRTDEFRTARVEKSEIISGDRVTNAQPSFDENGQPQVNISLDSTGANIMAKVTRKSIKRRMAVLFIEQKPTTKYQMQDGKEVATTKYTETRGIISLATIQSQLGSSFRITGLEPAEASELALLLRAGALAAPMYFVEERTVGPSLGKENIEQGVTSVVVGLALVLLFMVIFYRLFGFFANIALFFNLVILIALMSLIGATLTLPGIAGIVLTVGMAVDANVLIFSRIREEMNAGRSPQHAINEGYDRAFVTIFDANLTTLIVAVILFGVGTGPVKGFAVTLSLGIITSMFTAIVLTRSLVNFTYGGRRINTLSIGGINKRDGSATEITAEEAK</sequence>
<dbReference type="Proteomes" id="UP000032749">
    <property type="component" value="Chromosome"/>
</dbReference>
<dbReference type="Gene3D" id="1.20.1640.10">
    <property type="entry name" value="Multidrug efflux transporter AcrB transmembrane domain"/>
    <property type="match status" value="1"/>
</dbReference>
<dbReference type="GO" id="GO:0015450">
    <property type="term" value="F:protein-transporting ATPase activity"/>
    <property type="evidence" value="ECO:0007669"/>
    <property type="project" value="InterPro"/>
</dbReference>
<evidence type="ECO:0000259" key="13">
    <source>
        <dbReference type="Pfam" id="PF13721"/>
    </source>
</evidence>
<evidence type="ECO:0000259" key="14">
    <source>
        <dbReference type="Pfam" id="PF21760"/>
    </source>
</evidence>
<keyword evidence="8 11" id="KW-0472">Membrane</keyword>
<feature type="domain" description="Protein translocase subunit SecDF P1" evidence="14">
    <location>
        <begin position="229"/>
        <end position="287"/>
    </location>
</feature>
<gene>
    <name evidence="11 16" type="primary">secD</name>
    <name evidence="16" type="ORF">OLEAN_C29090</name>
</gene>
<dbReference type="GO" id="GO:0006605">
    <property type="term" value="P:protein targeting"/>
    <property type="evidence" value="ECO:0007669"/>
    <property type="project" value="UniProtKB-UniRule"/>
</dbReference>
<keyword evidence="17" id="KW-1185">Reference proteome</keyword>
<comment type="subunit">
    <text evidence="11">Forms a complex with SecF. Part of the essential Sec protein translocation apparatus which comprises SecA, SecYEG and auxiliary proteins SecDF-YajC and YidC.</text>
</comment>
<evidence type="ECO:0000256" key="3">
    <source>
        <dbReference type="ARBA" id="ARBA00022475"/>
    </source>
</evidence>
<evidence type="ECO:0000313" key="16">
    <source>
        <dbReference type="EMBL" id="CCK77085.1"/>
    </source>
</evidence>
<dbReference type="KEGG" id="oai:OLEAN_C29090"/>
<dbReference type="AlphaFoldDB" id="R4YQ88"/>
<evidence type="ECO:0000256" key="8">
    <source>
        <dbReference type="ARBA" id="ARBA00023136"/>
    </source>
</evidence>
<evidence type="ECO:0000259" key="12">
    <source>
        <dbReference type="Pfam" id="PF02355"/>
    </source>
</evidence>
<dbReference type="FunFam" id="3.30.70.3400:FF:000003">
    <property type="entry name" value="Preprotein translocase subunit SecD"/>
    <property type="match status" value="1"/>
</dbReference>
<evidence type="ECO:0000256" key="7">
    <source>
        <dbReference type="ARBA" id="ARBA00023010"/>
    </source>
</evidence>
<comment type="subcellular location">
    <subcellularLocation>
        <location evidence="1 11">Cell membrane</location>
        <topology evidence="1 11">Multi-pass membrane protein</topology>
    </subcellularLocation>
</comment>
<accession>R4YQ88</accession>